<dbReference type="RefSeq" id="WP_133643015.1">
    <property type="nucleotide sequence ID" value="NZ_SNYI01000001.1"/>
</dbReference>
<keyword evidence="3" id="KW-1185">Reference proteome</keyword>
<comment type="caution">
    <text evidence="2">The sequence shown here is derived from an EMBL/GenBank/DDBJ whole genome shotgun (WGS) entry which is preliminary data.</text>
</comment>
<dbReference type="Gene3D" id="3.40.50.11550">
    <property type="match status" value="2"/>
</dbReference>
<dbReference type="EMBL" id="SNYI01000001">
    <property type="protein sequence ID" value="TDQ32998.1"/>
    <property type="molecule type" value="Genomic_DNA"/>
</dbReference>
<dbReference type="Proteomes" id="UP000295468">
    <property type="component" value="Unassembled WGS sequence"/>
</dbReference>
<evidence type="ECO:0000313" key="2">
    <source>
        <dbReference type="EMBL" id="TDQ32998.1"/>
    </source>
</evidence>
<dbReference type="InterPro" id="IPR007314">
    <property type="entry name" value="Cofac_haem-bd_dom"/>
</dbReference>
<reference evidence="2 3" key="1">
    <citation type="submission" date="2019-03" db="EMBL/GenBank/DDBJ databases">
        <title>Genomic Encyclopedia of Archaeal and Bacterial Type Strains, Phase II (KMG-II): from individual species to whole genera.</title>
        <authorList>
            <person name="Goeker M."/>
        </authorList>
    </citation>
    <scope>NUCLEOTIDE SEQUENCE [LARGE SCALE GENOMIC DNA]</scope>
    <source>
        <strain evidence="2 3">DSM 18435</strain>
    </source>
</reference>
<evidence type="ECO:0000313" key="3">
    <source>
        <dbReference type="Proteomes" id="UP000295468"/>
    </source>
</evidence>
<name>A0A4R6TVN8_9FLAO</name>
<feature type="domain" description="Haem-binding uptake Tiki superfamily ChaN" evidence="1">
    <location>
        <begin position="40"/>
        <end position="239"/>
    </location>
</feature>
<dbReference type="AlphaFoldDB" id="A0A4R6TVN8"/>
<gene>
    <name evidence="2" type="ORF">CLV82_0836</name>
</gene>
<accession>A0A4R6TVN8</accession>
<organism evidence="2 3">
    <name type="scientific">Zeaxanthinibacter enoshimensis</name>
    <dbReference type="NCBI Taxonomy" id="392009"/>
    <lineage>
        <taxon>Bacteria</taxon>
        <taxon>Pseudomonadati</taxon>
        <taxon>Bacteroidota</taxon>
        <taxon>Flavobacteriia</taxon>
        <taxon>Flavobacteriales</taxon>
        <taxon>Flavobacteriaceae</taxon>
        <taxon>Zeaxanthinibacter</taxon>
    </lineage>
</organism>
<proteinExistence type="predicted"/>
<dbReference type="Pfam" id="PF04187">
    <property type="entry name" value="Cofac_haem_bdg"/>
    <property type="match status" value="1"/>
</dbReference>
<evidence type="ECO:0000259" key="1">
    <source>
        <dbReference type="Pfam" id="PF04187"/>
    </source>
</evidence>
<protein>
    <submittedName>
        <fullName evidence="2">Putative iron-regulated protein</fullName>
    </submittedName>
</protein>
<dbReference type="OrthoDB" id="1680202at2"/>
<dbReference type="SUPFAM" id="SSF159501">
    <property type="entry name" value="EreA/ChaN-like"/>
    <property type="match status" value="1"/>
</dbReference>
<dbReference type="CDD" id="cd14727">
    <property type="entry name" value="ChanN-like"/>
    <property type="match status" value="1"/>
</dbReference>
<sequence>MNRTIICTISFCLVLGALFSQDRAYRLYTSKGKKTSFKKMVNELEEKDIILFGELHDNPVAHWLQLELAKHLHETSPLLLGAEMIETDNQQVLNAYLDGEIDHAGLDSLARLWSNYKTDYAPLVNFARDNKLTFIGTNIPRKYASMVYRNGFGILDSLPPGEKKWIAPLPIPFDSTLTKYREILNMMGDHGSPELVMAQAIKDATMAHSILQNYKEGYIFLHLNGSFHSDDYQGILWYLKKQRPRLKYATISTVSQDDLGELEEAYLGRADYIICVDSDMTSTY</sequence>